<protein>
    <submittedName>
        <fullName evidence="1">Uncharacterized protein</fullName>
    </submittedName>
</protein>
<reference evidence="1 2" key="1">
    <citation type="submission" date="2024-10" db="EMBL/GenBank/DDBJ databases">
        <title>Updated reference genomes for cyclostephanoid diatoms.</title>
        <authorList>
            <person name="Roberts W.R."/>
            <person name="Alverson A.J."/>
        </authorList>
    </citation>
    <scope>NUCLEOTIDE SEQUENCE [LARGE SCALE GENOMIC DNA]</scope>
    <source>
        <strain evidence="1 2">AJA010-31</strain>
    </source>
</reference>
<proteinExistence type="predicted"/>
<evidence type="ECO:0000313" key="2">
    <source>
        <dbReference type="Proteomes" id="UP001530400"/>
    </source>
</evidence>
<dbReference type="Proteomes" id="UP001530400">
    <property type="component" value="Unassembled WGS sequence"/>
</dbReference>
<organism evidence="1 2">
    <name type="scientific">Cyclotella atomus</name>
    <dbReference type="NCBI Taxonomy" id="382360"/>
    <lineage>
        <taxon>Eukaryota</taxon>
        <taxon>Sar</taxon>
        <taxon>Stramenopiles</taxon>
        <taxon>Ochrophyta</taxon>
        <taxon>Bacillariophyta</taxon>
        <taxon>Coscinodiscophyceae</taxon>
        <taxon>Thalassiosirophycidae</taxon>
        <taxon>Stephanodiscales</taxon>
        <taxon>Stephanodiscaceae</taxon>
        <taxon>Cyclotella</taxon>
    </lineage>
</organism>
<accession>A0ABD3QPY3</accession>
<dbReference type="EMBL" id="JALLPJ020000104">
    <property type="protein sequence ID" value="KAL3802277.1"/>
    <property type="molecule type" value="Genomic_DNA"/>
</dbReference>
<evidence type="ECO:0000313" key="1">
    <source>
        <dbReference type="EMBL" id="KAL3802277.1"/>
    </source>
</evidence>
<comment type="caution">
    <text evidence="1">The sequence shown here is derived from an EMBL/GenBank/DDBJ whole genome shotgun (WGS) entry which is preliminary data.</text>
</comment>
<name>A0ABD3QPY3_9STRA</name>
<keyword evidence="2" id="KW-1185">Reference proteome</keyword>
<sequence length="320" mass="35891">MQVLGNQMILAAANEAGATEKMISIEWKADRIIVTVDVNADESYTGDSFELDDISEEWEDASYEFEDGEDLILELDDDDELASMNFDDEDDDDFEPSNRVDVTKVARTINEYLSRDGEGSLGDRIAQIHEIEVTTPEFDNVLRGERMFQVYKGFEVIVEHWEEKEKKGNNTSEGESTRKKVVTEGKLVGRDMEKNRTTINVKGRNKNIKNELIESFGITYGLKSLNNQEASLDDELSPFPKQIPGYELLQIESHAGEDAGQSLGFSNSIPLDENVIFSGSPDYSSDRGRVDIFHIDSGNATNTSELDFNQQFADLLNASP</sequence>
<dbReference type="AlphaFoldDB" id="A0ABD3QPY3"/>
<gene>
    <name evidence="1" type="ORF">ACHAWO_002125</name>
</gene>